<proteinExistence type="predicted"/>
<dbReference type="Proteomes" id="UP000837857">
    <property type="component" value="Chromosome 4"/>
</dbReference>
<organism evidence="1 2">
    <name type="scientific">Iphiclides podalirius</name>
    <name type="common">scarce swallowtail</name>
    <dbReference type="NCBI Taxonomy" id="110791"/>
    <lineage>
        <taxon>Eukaryota</taxon>
        <taxon>Metazoa</taxon>
        <taxon>Ecdysozoa</taxon>
        <taxon>Arthropoda</taxon>
        <taxon>Hexapoda</taxon>
        <taxon>Insecta</taxon>
        <taxon>Pterygota</taxon>
        <taxon>Neoptera</taxon>
        <taxon>Endopterygota</taxon>
        <taxon>Lepidoptera</taxon>
        <taxon>Glossata</taxon>
        <taxon>Ditrysia</taxon>
        <taxon>Papilionoidea</taxon>
        <taxon>Papilionidae</taxon>
        <taxon>Papilioninae</taxon>
        <taxon>Iphiclides</taxon>
    </lineage>
</organism>
<reference evidence="1" key="1">
    <citation type="submission" date="2022-03" db="EMBL/GenBank/DDBJ databases">
        <authorList>
            <person name="Martin H S."/>
        </authorList>
    </citation>
    <scope>NUCLEOTIDE SEQUENCE</scope>
</reference>
<protein>
    <submittedName>
        <fullName evidence="1">Uncharacterized protein</fullName>
    </submittedName>
</protein>
<keyword evidence="2" id="KW-1185">Reference proteome</keyword>
<evidence type="ECO:0000313" key="1">
    <source>
        <dbReference type="EMBL" id="CAH2066982.1"/>
    </source>
</evidence>
<feature type="non-terminal residue" evidence="1">
    <location>
        <position position="191"/>
    </location>
</feature>
<sequence>MEGRFIASRSFVTLFGFIYLFTCVSSENATIRSRPSIRRLLVVGDILTPTEMVPIAIKLLHKFKRTKRIVILKEADILGLDALQALVLKEKGKSNGIRISKFDLLSKAMEDKIKFPNPKRRGIPLAEKLRKKRRLVIKNRRRNFTGANSSDPRERLQFRRELTRLPEIHENAGRIKSLTDYFNSILQVENL</sequence>
<name>A0ABN8IXJ9_9NEOP</name>
<accession>A0ABN8IXJ9</accession>
<evidence type="ECO:0000313" key="2">
    <source>
        <dbReference type="Proteomes" id="UP000837857"/>
    </source>
</evidence>
<gene>
    <name evidence="1" type="ORF">IPOD504_LOCUS13673</name>
</gene>
<dbReference type="EMBL" id="OW152816">
    <property type="protein sequence ID" value="CAH2066982.1"/>
    <property type="molecule type" value="Genomic_DNA"/>
</dbReference>